<evidence type="ECO:0000256" key="2">
    <source>
        <dbReference type="ARBA" id="ARBA00022803"/>
    </source>
</evidence>
<protein>
    <recommendedName>
        <fullName evidence="6">Tetratricopeptide repeat protein</fullName>
    </recommendedName>
</protein>
<feature type="transmembrane region" description="Helical" evidence="3">
    <location>
        <begin position="149"/>
        <end position="168"/>
    </location>
</feature>
<feature type="transmembrane region" description="Helical" evidence="3">
    <location>
        <begin position="335"/>
        <end position="353"/>
    </location>
</feature>
<dbReference type="Gene3D" id="1.25.40.10">
    <property type="entry name" value="Tetratricopeptide repeat domain"/>
    <property type="match status" value="1"/>
</dbReference>
<evidence type="ECO:0000313" key="4">
    <source>
        <dbReference type="EMBL" id="QRN54402.1"/>
    </source>
</evidence>
<feature type="transmembrane region" description="Helical" evidence="3">
    <location>
        <begin position="12"/>
        <end position="31"/>
    </location>
</feature>
<feature type="transmembrane region" description="Helical" evidence="3">
    <location>
        <begin position="69"/>
        <end position="89"/>
    </location>
</feature>
<keyword evidence="3" id="KW-1133">Transmembrane helix</keyword>
<keyword evidence="5" id="KW-1185">Reference proteome</keyword>
<dbReference type="InterPro" id="IPR011990">
    <property type="entry name" value="TPR-like_helical_dom_sf"/>
</dbReference>
<feature type="transmembrane region" description="Helical" evidence="3">
    <location>
        <begin position="365"/>
        <end position="381"/>
    </location>
</feature>
<dbReference type="RefSeq" id="WP_188797336.1">
    <property type="nucleotide sequence ID" value="NZ_BMIZ01000001.1"/>
</dbReference>
<dbReference type="PANTHER" id="PTHR44227">
    <property type="match status" value="1"/>
</dbReference>
<gene>
    <name evidence="4" type="ORF">ISN74_03195</name>
</gene>
<proteinExistence type="predicted"/>
<dbReference type="PANTHER" id="PTHR44227:SF3">
    <property type="entry name" value="PROTEIN O-MANNOSYL-TRANSFERASE TMTC4"/>
    <property type="match status" value="1"/>
</dbReference>
<dbReference type="SUPFAM" id="SSF48452">
    <property type="entry name" value="TPR-like"/>
    <property type="match status" value="1"/>
</dbReference>
<dbReference type="InterPro" id="IPR052346">
    <property type="entry name" value="O-mannosyl-transferase_TMTC"/>
</dbReference>
<evidence type="ECO:0000256" key="3">
    <source>
        <dbReference type="SAM" id="Phobius"/>
    </source>
</evidence>
<dbReference type="Proteomes" id="UP000663181">
    <property type="component" value="Chromosome"/>
</dbReference>
<name>A0ABX7GXG5_9GAMM</name>
<accession>A0ABX7GXG5</accession>
<keyword evidence="3" id="KW-0472">Membrane</keyword>
<feature type="transmembrane region" description="Helical" evidence="3">
    <location>
        <begin position="393"/>
        <end position="413"/>
    </location>
</feature>
<feature type="transmembrane region" description="Helical" evidence="3">
    <location>
        <begin position="180"/>
        <end position="212"/>
    </location>
</feature>
<evidence type="ECO:0000256" key="1">
    <source>
        <dbReference type="ARBA" id="ARBA00022737"/>
    </source>
</evidence>
<dbReference type="EMBL" id="CP064030">
    <property type="protein sequence ID" value="QRN54402.1"/>
    <property type="molecule type" value="Genomic_DNA"/>
</dbReference>
<evidence type="ECO:0008006" key="6">
    <source>
        <dbReference type="Google" id="ProtNLM"/>
    </source>
</evidence>
<feature type="transmembrane region" description="Helical" evidence="3">
    <location>
        <begin position="232"/>
        <end position="248"/>
    </location>
</feature>
<keyword evidence="2" id="KW-0802">TPR repeat</keyword>
<feature type="transmembrane region" description="Helical" evidence="3">
    <location>
        <begin position="95"/>
        <end position="115"/>
    </location>
</feature>
<sequence length="609" mass="68805">MVTPISATHRSRWIHVLGAIVVVFVVALVYWPVRHAQFVWDDIIDFQRVASLRHGNEWQHLLLNKFNDWVVYFRPLGVALFAAEVHAFGATPGPMHLVSLLIHLIDTLLVGVLAMQLGTMRSPQSRHLYTFALPMLLYGLHPLLVEPVVWIGCQFDLLATLFMLLGWIGSLRIQHPVLRALGVSSCFFLAACAKESAIAFLPILLVLNWFSLKEPKGKSIAAQLCQLLKRHAATYLAVLLTGIAYLAFRHLALGRLIPNAGGAMLPLWARLQESSFIYLHYWRMFLWPTLHMGPIHPADIDQFLKINIGSLLRDTLAFGIVATGIALTIHRKYMGALILCVTLALFPVLHIIAANFDINLYHERYALTALAIACAWLPLVLSELPTPASMQRILPPMAYISLTIWLVLAVMNIRVTIPLWSTQVNLWQWALQENPDSVDAKDELIAGYLDAGDDADAWRLINDLIASNTPCLNCFLNAATLSLREHNPERADFFLQRIRDMPELHDNSSSTRLYLADIGAVQLMEGKYDVAERVERLAASQEKLDPTPQLFLAEALVFQGKVDEAIQVENAAVPLMELDKQGQRRRWFAHFIKRHHDRPEESYRILTEH</sequence>
<reference evidence="4 5" key="1">
    <citation type="submission" date="2020-10" db="EMBL/GenBank/DDBJ databases">
        <title>Phylogeny of dyella-like bacteria.</title>
        <authorList>
            <person name="Fu J."/>
        </authorList>
    </citation>
    <scope>NUCLEOTIDE SEQUENCE [LARGE SCALE GENOMIC DNA]</scope>
    <source>
        <strain evidence="4 5">DHOB09</strain>
    </source>
</reference>
<keyword evidence="3" id="KW-0812">Transmembrane</keyword>
<organism evidence="4 5">
    <name type="scientific">Dyella caseinilytica</name>
    <dbReference type="NCBI Taxonomy" id="1849581"/>
    <lineage>
        <taxon>Bacteria</taxon>
        <taxon>Pseudomonadati</taxon>
        <taxon>Pseudomonadota</taxon>
        <taxon>Gammaproteobacteria</taxon>
        <taxon>Lysobacterales</taxon>
        <taxon>Rhodanobacteraceae</taxon>
        <taxon>Dyella</taxon>
    </lineage>
</organism>
<evidence type="ECO:0000313" key="5">
    <source>
        <dbReference type="Proteomes" id="UP000663181"/>
    </source>
</evidence>
<keyword evidence="1" id="KW-0677">Repeat</keyword>